<dbReference type="Proteomes" id="UP000315364">
    <property type="component" value="Chromosome"/>
</dbReference>
<dbReference type="KEGG" id="dea:FPZ08_15095"/>
<evidence type="ECO:0000256" key="1">
    <source>
        <dbReference type="SAM" id="Coils"/>
    </source>
</evidence>
<evidence type="ECO:0000313" key="3">
    <source>
        <dbReference type="Proteomes" id="UP000315364"/>
    </source>
</evidence>
<keyword evidence="3" id="KW-1185">Reference proteome</keyword>
<dbReference type="RefSeq" id="WP_146290772.1">
    <property type="nucleotide sequence ID" value="NZ_CP042304.1"/>
</dbReference>
<feature type="coiled-coil region" evidence="1">
    <location>
        <begin position="38"/>
        <end position="100"/>
    </location>
</feature>
<keyword evidence="1" id="KW-0175">Coiled coil</keyword>
<dbReference type="EMBL" id="CP042304">
    <property type="protein sequence ID" value="QDZ11956.1"/>
    <property type="molecule type" value="Genomic_DNA"/>
</dbReference>
<sequence>MAVFSLRPRAFRIRNPGRDAETDQVRLETVRNAIAMALGDARRERDGLQQRLDLYHAQAATMIDTSGDYGTRAAADETVIRSAEQNAANARRRLQVLDVQIGKFAELMTELDGEVATSAVTGNGAA</sequence>
<dbReference type="OrthoDB" id="8139499at2"/>
<reference evidence="2 3" key="1">
    <citation type="submission" date="2019-07" db="EMBL/GenBank/DDBJ databases">
        <title>Full genome sequence of Devosia sp. Gsoil 520.</title>
        <authorList>
            <person name="Im W.-T."/>
        </authorList>
    </citation>
    <scope>NUCLEOTIDE SEQUENCE [LARGE SCALE GENOMIC DNA]</scope>
    <source>
        <strain evidence="2 3">Gsoil 520</strain>
    </source>
</reference>
<evidence type="ECO:0000313" key="2">
    <source>
        <dbReference type="EMBL" id="QDZ11956.1"/>
    </source>
</evidence>
<name>A0A5B8LV57_9HYPH</name>
<accession>A0A5B8LV57</accession>
<protein>
    <submittedName>
        <fullName evidence="2">Uncharacterized protein</fullName>
    </submittedName>
</protein>
<proteinExistence type="predicted"/>
<organism evidence="2 3">
    <name type="scientific">Devosia ginsengisoli</name>
    <dbReference type="NCBI Taxonomy" id="400770"/>
    <lineage>
        <taxon>Bacteria</taxon>
        <taxon>Pseudomonadati</taxon>
        <taxon>Pseudomonadota</taxon>
        <taxon>Alphaproteobacteria</taxon>
        <taxon>Hyphomicrobiales</taxon>
        <taxon>Devosiaceae</taxon>
        <taxon>Devosia</taxon>
    </lineage>
</organism>
<dbReference type="AlphaFoldDB" id="A0A5B8LV57"/>
<gene>
    <name evidence="2" type="ORF">FPZ08_15095</name>
</gene>